<dbReference type="CDD" id="cd08946">
    <property type="entry name" value="SDR_e"/>
    <property type="match status" value="1"/>
</dbReference>
<keyword evidence="3" id="KW-1185">Reference proteome</keyword>
<evidence type="ECO:0000313" key="2">
    <source>
        <dbReference type="EMBL" id="MCB5178569.1"/>
    </source>
</evidence>
<dbReference type="PANTHER" id="PTHR43245">
    <property type="entry name" value="BIFUNCTIONAL POLYMYXIN RESISTANCE PROTEIN ARNA"/>
    <property type="match status" value="1"/>
</dbReference>
<dbReference type="InterPro" id="IPR001509">
    <property type="entry name" value="Epimerase_deHydtase"/>
</dbReference>
<protein>
    <submittedName>
        <fullName evidence="2">SDR family oxidoreductase</fullName>
    </submittedName>
</protein>
<accession>A0ABS8B1V0</accession>
<name>A0ABS8B1V0_9ACTN</name>
<dbReference type="InterPro" id="IPR050177">
    <property type="entry name" value="Lipid_A_modif_metabolic_enz"/>
</dbReference>
<organism evidence="2 3">
    <name type="scientific">Streptomyces antimicrobicus</name>
    <dbReference type="NCBI Taxonomy" id="2883108"/>
    <lineage>
        <taxon>Bacteria</taxon>
        <taxon>Bacillati</taxon>
        <taxon>Actinomycetota</taxon>
        <taxon>Actinomycetes</taxon>
        <taxon>Kitasatosporales</taxon>
        <taxon>Streptomycetaceae</taxon>
        <taxon>Streptomyces</taxon>
    </lineage>
</organism>
<feature type="domain" description="NAD-dependent epimerase/dehydratase" evidence="1">
    <location>
        <begin position="2"/>
        <end position="194"/>
    </location>
</feature>
<gene>
    <name evidence="2" type="ORF">LG632_04075</name>
</gene>
<evidence type="ECO:0000313" key="3">
    <source>
        <dbReference type="Proteomes" id="UP001199054"/>
    </source>
</evidence>
<reference evidence="2 3" key="1">
    <citation type="submission" date="2021-10" db="EMBL/GenBank/DDBJ databases">
        <title>Streptomyces sp. strain SMC 277, a novel streptomycete isolated from soil.</title>
        <authorList>
            <person name="Chanama M."/>
        </authorList>
    </citation>
    <scope>NUCLEOTIDE SEQUENCE [LARGE SCALE GENOMIC DNA]</scope>
    <source>
        <strain evidence="2 3">SMC 277</strain>
    </source>
</reference>
<dbReference type="Gene3D" id="3.40.50.720">
    <property type="entry name" value="NAD(P)-binding Rossmann-like Domain"/>
    <property type="match status" value="1"/>
</dbReference>
<sequence length="306" mass="32096">MIVVSGGTGFVGSAVVRQLREQGAQVRLLSRAQGVDLGVPQSLRGSCEGARTLLSLASYVGPDAQQCAVVNDRGTRALMSEARRAGVHRIVHLSTCAVYGPGPHRGPEVGEVRPAPVSPASRSRLAGESPVLAAGGTVLRAGLVTGTGDRWAVPALVDAFRRLPGSWAGGRGLASYIDVDDLARVVAALATGPRVLPAGVLHVSHPEPVRNGELMTELARHGILPHDPAEGGDLSWQECLTGLDERPGWVSPRQFALLAGDMWYRSDTVWRLAAVPPGPGPLPRLAGAAQWYRVRGGSRPDAELVA</sequence>
<comment type="caution">
    <text evidence="2">The sequence shown here is derived from an EMBL/GenBank/DDBJ whole genome shotgun (WGS) entry which is preliminary data.</text>
</comment>
<dbReference type="RefSeq" id="WP_226725258.1">
    <property type="nucleotide sequence ID" value="NZ_JAJAUY010000009.1"/>
</dbReference>
<dbReference type="EMBL" id="JAJAUY010000009">
    <property type="protein sequence ID" value="MCB5178569.1"/>
    <property type="molecule type" value="Genomic_DNA"/>
</dbReference>
<dbReference type="SUPFAM" id="SSF51735">
    <property type="entry name" value="NAD(P)-binding Rossmann-fold domains"/>
    <property type="match status" value="1"/>
</dbReference>
<evidence type="ECO:0000259" key="1">
    <source>
        <dbReference type="Pfam" id="PF01370"/>
    </source>
</evidence>
<dbReference type="PANTHER" id="PTHR43245:SF13">
    <property type="entry name" value="UDP-D-APIOSE_UDP-D-XYLOSE SYNTHASE 2"/>
    <property type="match status" value="1"/>
</dbReference>
<dbReference type="InterPro" id="IPR036291">
    <property type="entry name" value="NAD(P)-bd_dom_sf"/>
</dbReference>
<dbReference type="Proteomes" id="UP001199054">
    <property type="component" value="Unassembled WGS sequence"/>
</dbReference>
<proteinExistence type="predicted"/>
<dbReference type="Pfam" id="PF01370">
    <property type="entry name" value="Epimerase"/>
    <property type="match status" value="1"/>
</dbReference>